<protein>
    <recommendedName>
        <fullName evidence="8">AP2/ERF domain-containing protein</fullName>
    </recommendedName>
</protein>
<keyword evidence="7" id="KW-1133">Transmembrane helix</keyword>
<feature type="region of interest" description="Disordered" evidence="6">
    <location>
        <begin position="138"/>
        <end position="183"/>
    </location>
</feature>
<keyword evidence="7" id="KW-0472">Membrane</keyword>
<reference evidence="9" key="1">
    <citation type="journal article" date="2021" name="Front. Plant Sci.">
        <title>Chromosome-Scale Genome Assembly for Chinese Sour Jujube and Insights Into Its Genome Evolution and Domestication Signature.</title>
        <authorList>
            <person name="Shen L.-Y."/>
            <person name="Luo H."/>
            <person name="Wang X.-L."/>
            <person name="Wang X.-M."/>
            <person name="Qiu X.-J."/>
            <person name="Liu H."/>
            <person name="Zhou S.-S."/>
            <person name="Jia K.-H."/>
            <person name="Nie S."/>
            <person name="Bao Y.-T."/>
            <person name="Zhang R.-G."/>
            <person name="Yun Q.-Z."/>
            <person name="Chai Y.-H."/>
            <person name="Lu J.-Y."/>
            <person name="Li Y."/>
            <person name="Zhao S.-W."/>
            <person name="Mao J.-F."/>
            <person name="Jia S.-G."/>
            <person name="Mao Y.-M."/>
        </authorList>
    </citation>
    <scope>NUCLEOTIDE SEQUENCE</scope>
    <source>
        <strain evidence="9">AT0</strain>
        <tissue evidence="9">Leaf</tissue>
    </source>
</reference>
<proteinExistence type="predicted"/>
<dbReference type="PROSITE" id="PS51032">
    <property type="entry name" value="AP2_ERF"/>
    <property type="match status" value="1"/>
</dbReference>
<sequence>MSAGFDLEIGALLQLWLCSVYSALLFAFCCMFLCSSRQSLNPVNPTVSMRLIPKRTCSGRQNPKEMPEPRKQSINISKNPIMVQIPSEEFKSMRKIRVICSDPDATDSSSSEDEGEEVIKRRAIKKCKRIVREISLPPLHPQKALEPEGSCQDSNHGGKTPCPKRRVLAKTTTTKKTSSSPYRGVRMRKWGKWAAEIRDPFKGARIWLGTYNTPEEASRAYENKKLEFEAMAMAMASSEKSNSTSSSAVVSKSHNNNSSNNHSVSSEDSESVLSHASPSSVLELETSTSMSNSNVNGSDFVKEGVDDTNLGGLEIPDFLMDEALASLSFGEELNLNPGFDEPNLDDFGQFFSGFSSIEDVQIGGFEDGEPSDLPDYDFEDLCNDDIASWMDEQQPQPRNISCV</sequence>
<feature type="compositionally biased region" description="Polar residues" evidence="6">
    <location>
        <begin position="285"/>
        <end position="297"/>
    </location>
</feature>
<evidence type="ECO:0000256" key="1">
    <source>
        <dbReference type="ARBA" id="ARBA00004123"/>
    </source>
</evidence>
<dbReference type="InterPro" id="IPR036955">
    <property type="entry name" value="AP2/ERF_dom_sf"/>
</dbReference>
<keyword evidence="7" id="KW-0812">Transmembrane</keyword>
<keyword evidence="4" id="KW-0804">Transcription</keyword>
<organism evidence="9 10">
    <name type="scientific">Ziziphus jujuba var. spinosa</name>
    <dbReference type="NCBI Taxonomy" id="714518"/>
    <lineage>
        <taxon>Eukaryota</taxon>
        <taxon>Viridiplantae</taxon>
        <taxon>Streptophyta</taxon>
        <taxon>Embryophyta</taxon>
        <taxon>Tracheophyta</taxon>
        <taxon>Spermatophyta</taxon>
        <taxon>Magnoliopsida</taxon>
        <taxon>eudicotyledons</taxon>
        <taxon>Gunneridae</taxon>
        <taxon>Pentapetalae</taxon>
        <taxon>rosids</taxon>
        <taxon>fabids</taxon>
        <taxon>Rosales</taxon>
        <taxon>Rhamnaceae</taxon>
        <taxon>Paliureae</taxon>
        <taxon>Ziziphus</taxon>
    </lineage>
</organism>
<dbReference type="GO" id="GO:0005634">
    <property type="term" value="C:nucleus"/>
    <property type="evidence" value="ECO:0007669"/>
    <property type="project" value="UniProtKB-SubCell"/>
</dbReference>
<feature type="region of interest" description="Disordered" evidence="6">
    <location>
        <begin position="239"/>
        <end position="300"/>
    </location>
</feature>
<evidence type="ECO:0000256" key="7">
    <source>
        <dbReference type="SAM" id="Phobius"/>
    </source>
</evidence>
<dbReference type="CDD" id="cd00018">
    <property type="entry name" value="AP2"/>
    <property type="match status" value="1"/>
</dbReference>
<feature type="domain" description="AP2/ERF" evidence="8">
    <location>
        <begin position="181"/>
        <end position="239"/>
    </location>
</feature>
<dbReference type="PANTHER" id="PTHR31194:SF62">
    <property type="entry name" value="ETHYLENE-RESPONSIVE TRANSCRIPTION FACTOR ERF118"/>
    <property type="match status" value="1"/>
</dbReference>
<evidence type="ECO:0000256" key="5">
    <source>
        <dbReference type="ARBA" id="ARBA00023242"/>
    </source>
</evidence>
<evidence type="ECO:0000256" key="6">
    <source>
        <dbReference type="SAM" id="MobiDB-lite"/>
    </source>
</evidence>
<dbReference type="SUPFAM" id="SSF54171">
    <property type="entry name" value="DNA-binding domain"/>
    <property type="match status" value="1"/>
</dbReference>
<keyword evidence="3" id="KW-0238">DNA-binding</keyword>
<feature type="compositionally biased region" description="Low complexity" evidence="6">
    <location>
        <begin position="170"/>
        <end position="180"/>
    </location>
</feature>
<feature type="compositionally biased region" description="Low complexity" evidence="6">
    <location>
        <begin position="239"/>
        <end position="277"/>
    </location>
</feature>
<evidence type="ECO:0000259" key="8">
    <source>
        <dbReference type="PROSITE" id="PS51032"/>
    </source>
</evidence>
<evidence type="ECO:0000256" key="3">
    <source>
        <dbReference type="ARBA" id="ARBA00023125"/>
    </source>
</evidence>
<dbReference type="InterPro" id="IPR016177">
    <property type="entry name" value="DNA-bd_dom_sf"/>
</dbReference>
<dbReference type="Gene3D" id="3.30.730.10">
    <property type="entry name" value="AP2/ERF domain"/>
    <property type="match status" value="1"/>
</dbReference>
<feature type="transmembrane region" description="Helical" evidence="7">
    <location>
        <begin position="12"/>
        <end position="34"/>
    </location>
</feature>
<name>A0A978UNY8_ZIZJJ</name>
<evidence type="ECO:0000313" key="10">
    <source>
        <dbReference type="Proteomes" id="UP000813462"/>
    </source>
</evidence>
<keyword evidence="5" id="KW-0539">Nucleus</keyword>
<dbReference type="GO" id="GO:0003700">
    <property type="term" value="F:DNA-binding transcription factor activity"/>
    <property type="evidence" value="ECO:0007669"/>
    <property type="project" value="InterPro"/>
</dbReference>
<accession>A0A978UNY8</accession>
<evidence type="ECO:0000313" key="9">
    <source>
        <dbReference type="EMBL" id="KAH7516540.1"/>
    </source>
</evidence>
<dbReference type="InterPro" id="IPR001471">
    <property type="entry name" value="AP2/ERF_dom"/>
</dbReference>
<dbReference type="SMART" id="SM00380">
    <property type="entry name" value="AP2"/>
    <property type="match status" value="1"/>
</dbReference>
<dbReference type="Proteomes" id="UP000813462">
    <property type="component" value="Unassembled WGS sequence"/>
</dbReference>
<dbReference type="Pfam" id="PF00847">
    <property type="entry name" value="AP2"/>
    <property type="match status" value="1"/>
</dbReference>
<evidence type="ECO:0000256" key="2">
    <source>
        <dbReference type="ARBA" id="ARBA00023015"/>
    </source>
</evidence>
<comment type="subcellular location">
    <subcellularLocation>
        <location evidence="1">Nucleus</location>
    </subcellularLocation>
</comment>
<dbReference type="PANTHER" id="PTHR31194">
    <property type="entry name" value="SHN SHINE , DNA BINDING / TRANSCRIPTION FACTOR"/>
    <property type="match status" value="1"/>
</dbReference>
<dbReference type="AlphaFoldDB" id="A0A978UNY8"/>
<gene>
    <name evidence="9" type="ORF">FEM48_Zijuj10G0145900</name>
</gene>
<evidence type="ECO:0000256" key="4">
    <source>
        <dbReference type="ARBA" id="ARBA00023163"/>
    </source>
</evidence>
<dbReference type="GO" id="GO:0003677">
    <property type="term" value="F:DNA binding"/>
    <property type="evidence" value="ECO:0007669"/>
    <property type="project" value="UniProtKB-KW"/>
</dbReference>
<dbReference type="InterPro" id="IPR050913">
    <property type="entry name" value="AP2/ERF_ERF"/>
</dbReference>
<keyword evidence="2" id="KW-0805">Transcription regulation</keyword>
<dbReference type="EMBL" id="JAEACU010000010">
    <property type="protein sequence ID" value="KAH7516540.1"/>
    <property type="molecule type" value="Genomic_DNA"/>
</dbReference>
<dbReference type="PRINTS" id="PR00367">
    <property type="entry name" value="ETHRSPELEMNT"/>
</dbReference>
<comment type="caution">
    <text evidence="9">The sequence shown here is derived from an EMBL/GenBank/DDBJ whole genome shotgun (WGS) entry which is preliminary data.</text>
</comment>